<evidence type="ECO:0000313" key="6">
    <source>
        <dbReference type="EMBL" id="KAK7114330.1"/>
    </source>
</evidence>
<dbReference type="InterPro" id="IPR000483">
    <property type="entry name" value="Cys-rich_flank_reg_C"/>
</dbReference>
<keyword evidence="1" id="KW-0433">Leucine-rich repeat</keyword>
<evidence type="ECO:0000256" key="1">
    <source>
        <dbReference type="ARBA" id="ARBA00022614"/>
    </source>
</evidence>
<dbReference type="SMART" id="SM00082">
    <property type="entry name" value="LRRCT"/>
    <property type="match status" value="1"/>
</dbReference>
<sequence length="542" mass="60503">MDRSALLVFSLGIFFLSFASASTSSSSSDFWTSLSPAWQSSCDVQYDVDNDVNATLNCHVTRQDRGLLRLADLRTALGSGANSTGLKIALNLTCDTGGMVSLPWPMRAPGLVKLTVVNCGMLDKYADFNTSAEQIPDSLRVLDVRDCTWLNKAEAVDRVIRNSEIVTGEYECGQDSTVQFHLYRNVSDMDLDLKCFSVFADASKKGKFQGHLSGDVGQILSMKETEFSDFINFTKTLGVEFSVCADRLVEVRRRKNEGSNSSRIDPMEDMRWSRIQLDKIKVSCNYERLEVMDESYASTLHRKHFEYMVKDSKYPKLRVLNYSHIGIDEVPEEIREWRIFFHESNLSVVDLSHNRIKEVGSIPPFANPLGNQTTKIDLRFNDIRCISKTMFTDWATVPGLFVDIKNNPIDCCCGVSAFKELLVVMQNSSKWPGQPLLTYWKDLSTMRCAYPQHLAGRLIASLNVKEDLHCSEVSVGQTKDVDVGSVSRSPLVAAVVVLAVLVVVLALVLVVLAVRNRRKLCHGASTWDKSASLHSISGKSAE</sequence>
<feature type="transmembrane region" description="Helical" evidence="3">
    <location>
        <begin position="491"/>
        <end position="514"/>
    </location>
</feature>
<feature type="signal peptide" evidence="4">
    <location>
        <begin position="1"/>
        <end position="21"/>
    </location>
</feature>
<evidence type="ECO:0000256" key="2">
    <source>
        <dbReference type="ARBA" id="ARBA00022729"/>
    </source>
</evidence>
<name>A0AAN9BZS9_9CAEN</name>
<protein>
    <recommendedName>
        <fullName evidence="5">LRRCT domain-containing protein</fullName>
    </recommendedName>
</protein>
<keyword evidence="3" id="KW-0812">Transmembrane</keyword>
<keyword evidence="3" id="KW-0472">Membrane</keyword>
<keyword evidence="3" id="KW-1133">Transmembrane helix</keyword>
<comment type="caution">
    <text evidence="6">The sequence shown here is derived from an EMBL/GenBank/DDBJ whole genome shotgun (WGS) entry which is preliminary data.</text>
</comment>
<evidence type="ECO:0000313" key="7">
    <source>
        <dbReference type="Proteomes" id="UP001374579"/>
    </source>
</evidence>
<dbReference type="PROSITE" id="PS51450">
    <property type="entry name" value="LRR"/>
    <property type="match status" value="1"/>
</dbReference>
<keyword evidence="7" id="KW-1185">Reference proteome</keyword>
<dbReference type="InterPro" id="IPR001611">
    <property type="entry name" value="Leu-rich_rpt"/>
</dbReference>
<dbReference type="SUPFAM" id="SSF52058">
    <property type="entry name" value="L domain-like"/>
    <property type="match status" value="1"/>
</dbReference>
<organism evidence="6 7">
    <name type="scientific">Littorina saxatilis</name>
    <dbReference type="NCBI Taxonomy" id="31220"/>
    <lineage>
        <taxon>Eukaryota</taxon>
        <taxon>Metazoa</taxon>
        <taxon>Spiralia</taxon>
        <taxon>Lophotrochozoa</taxon>
        <taxon>Mollusca</taxon>
        <taxon>Gastropoda</taxon>
        <taxon>Caenogastropoda</taxon>
        <taxon>Littorinimorpha</taxon>
        <taxon>Littorinoidea</taxon>
        <taxon>Littorinidae</taxon>
        <taxon>Littorina</taxon>
    </lineage>
</organism>
<evidence type="ECO:0000256" key="4">
    <source>
        <dbReference type="SAM" id="SignalP"/>
    </source>
</evidence>
<gene>
    <name evidence="6" type="ORF">V1264_000406</name>
</gene>
<proteinExistence type="predicted"/>
<evidence type="ECO:0000256" key="3">
    <source>
        <dbReference type="SAM" id="Phobius"/>
    </source>
</evidence>
<feature type="chain" id="PRO_5042817808" description="LRRCT domain-containing protein" evidence="4">
    <location>
        <begin position="22"/>
        <end position="542"/>
    </location>
</feature>
<dbReference type="Gene3D" id="3.80.10.10">
    <property type="entry name" value="Ribonuclease Inhibitor"/>
    <property type="match status" value="1"/>
</dbReference>
<dbReference type="AlphaFoldDB" id="A0AAN9BZS9"/>
<reference evidence="6 7" key="1">
    <citation type="submission" date="2024-02" db="EMBL/GenBank/DDBJ databases">
        <title>Chromosome-scale genome assembly of the rough periwinkle Littorina saxatilis.</title>
        <authorList>
            <person name="De Jode A."/>
            <person name="Faria R."/>
            <person name="Formenti G."/>
            <person name="Sims Y."/>
            <person name="Smith T.P."/>
            <person name="Tracey A."/>
            <person name="Wood J.M.D."/>
            <person name="Zagrodzka Z.B."/>
            <person name="Johannesson K."/>
            <person name="Butlin R.K."/>
            <person name="Leder E.H."/>
        </authorList>
    </citation>
    <scope>NUCLEOTIDE SEQUENCE [LARGE SCALE GENOMIC DNA]</scope>
    <source>
        <strain evidence="6">Snail1</strain>
        <tissue evidence="6">Muscle</tissue>
    </source>
</reference>
<dbReference type="EMBL" id="JBAMIC010000001">
    <property type="protein sequence ID" value="KAK7114330.1"/>
    <property type="molecule type" value="Genomic_DNA"/>
</dbReference>
<evidence type="ECO:0000259" key="5">
    <source>
        <dbReference type="SMART" id="SM00082"/>
    </source>
</evidence>
<keyword evidence="2 4" id="KW-0732">Signal</keyword>
<feature type="domain" description="LRRCT" evidence="5">
    <location>
        <begin position="407"/>
        <end position="471"/>
    </location>
</feature>
<dbReference type="InterPro" id="IPR032675">
    <property type="entry name" value="LRR_dom_sf"/>
</dbReference>
<accession>A0AAN9BZS9</accession>
<dbReference type="Proteomes" id="UP001374579">
    <property type="component" value="Unassembled WGS sequence"/>
</dbReference>